<evidence type="ECO:0000259" key="1">
    <source>
        <dbReference type="Pfam" id="PF13454"/>
    </source>
</evidence>
<dbReference type="AlphaFoldDB" id="A0A2W7QXI9"/>
<dbReference type="OrthoDB" id="6309046at2"/>
<sequence length="602" mass="68389">MFKEPFKMRVGIIGLGPKGLYGLERLLANLARDNQQIPVEIHLFNKSTSFGAGYIYNCQQPSYLMMNYANGYINMWPDQEPCPIVPQPKSFVDWLKEHQAEFPKASPYTFSSRATVGRYLSEGFAELLNSCPAHITIVKHVGEVKDIRQEEDDYHISYQDSNSKTTVDDIHHILIATGHPCVNDPESQTQTNHVDFIYPVSRQLSNIPAGSSVAIKGMGLTFIDAVLALTEGRNGRFEEDINGIVTYIKSGQEPAMIYPFSQSGLPMIPRGNTYGKPAYTPYYFTKESLEFVENLEGKYHFERQLLPLIEQEFKAVYYAKLFSAKGHELSLARDFTEVEYQIDGFLEKYPETKRFDFQEFLRAPLSNIDLHKTTLDYIQRSILEAEIGVESSAFAATAELWRHLSEFFNEVYKFGGLMPQSQKTFLEEYAGHLNRISYGPPIENMKKIEAIAQAGLIDFSFAQNPNISKSAGYSLSNSKQEVIQADYMIDARIPKIQLQRCPGEFYGNLLERELILPYVNRQEGRLDYRPGCISINEKGHPQDDTGFANTAITFTGTPTEGLTYDNDTLSRKRNDFVSDWAKDITENLLSLNTESQLNPTLY</sequence>
<dbReference type="InterPro" id="IPR038732">
    <property type="entry name" value="HpyO/CreE_NAD-binding"/>
</dbReference>
<dbReference type="PANTHER" id="PTHR40254">
    <property type="entry name" value="BLR0577 PROTEIN"/>
    <property type="match status" value="1"/>
</dbReference>
<evidence type="ECO:0000313" key="2">
    <source>
        <dbReference type="EMBL" id="PZX48387.1"/>
    </source>
</evidence>
<dbReference type="InterPro" id="IPR052189">
    <property type="entry name" value="L-asp_N-monooxygenase_NS-form"/>
</dbReference>
<organism evidence="2 3">
    <name type="scientific">Algoriphagus chordae</name>
    <dbReference type="NCBI Taxonomy" id="237019"/>
    <lineage>
        <taxon>Bacteria</taxon>
        <taxon>Pseudomonadati</taxon>
        <taxon>Bacteroidota</taxon>
        <taxon>Cytophagia</taxon>
        <taxon>Cytophagales</taxon>
        <taxon>Cyclobacteriaceae</taxon>
        <taxon>Algoriphagus</taxon>
    </lineage>
</organism>
<dbReference type="InterPro" id="IPR036188">
    <property type="entry name" value="FAD/NAD-bd_sf"/>
</dbReference>
<evidence type="ECO:0000313" key="3">
    <source>
        <dbReference type="Proteomes" id="UP000248882"/>
    </source>
</evidence>
<dbReference type="RefSeq" id="WP_111322052.1">
    <property type="nucleotide sequence ID" value="NZ_QKZT01000020.1"/>
</dbReference>
<reference evidence="2 3" key="1">
    <citation type="submission" date="2018-06" db="EMBL/GenBank/DDBJ databases">
        <title>Genomic Encyclopedia of Archaeal and Bacterial Type Strains, Phase II (KMG-II): from individual species to whole genera.</title>
        <authorList>
            <person name="Goeker M."/>
        </authorList>
    </citation>
    <scope>NUCLEOTIDE SEQUENCE [LARGE SCALE GENOMIC DNA]</scope>
    <source>
        <strain evidence="2 3">DSM 19830</strain>
    </source>
</reference>
<dbReference type="SUPFAM" id="SSF51905">
    <property type="entry name" value="FAD/NAD(P)-binding domain"/>
    <property type="match status" value="1"/>
</dbReference>
<gene>
    <name evidence="2" type="ORF">LV85_03631</name>
</gene>
<accession>A0A2W7QXI9</accession>
<feature type="domain" description="FAD-dependent urate hydroxylase HpyO/Asp monooxygenase CreE-like FAD/NAD(P)-binding" evidence="1">
    <location>
        <begin position="12"/>
        <end position="179"/>
    </location>
</feature>
<protein>
    <submittedName>
        <fullName evidence="2">FAD-NAD(P)-binding protein</fullName>
    </submittedName>
</protein>
<dbReference type="Pfam" id="PF13454">
    <property type="entry name" value="NAD_binding_9"/>
    <property type="match status" value="1"/>
</dbReference>
<dbReference type="Proteomes" id="UP000248882">
    <property type="component" value="Unassembled WGS sequence"/>
</dbReference>
<dbReference type="EMBL" id="QKZT01000020">
    <property type="protein sequence ID" value="PZX48387.1"/>
    <property type="molecule type" value="Genomic_DNA"/>
</dbReference>
<keyword evidence="3" id="KW-1185">Reference proteome</keyword>
<name>A0A2W7QXI9_9BACT</name>
<proteinExistence type="predicted"/>
<comment type="caution">
    <text evidence="2">The sequence shown here is derived from an EMBL/GenBank/DDBJ whole genome shotgun (WGS) entry which is preliminary data.</text>
</comment>
<dbReference type="PANTHER" id="PTHR40254:SF1">
    <property type="entry name" value="BLR0577 PROTEIN"/>
    <property type="match status" value="1"/>
</dbReference>